<comment type="caution">
    <text evidence="2">The sequence shown here is derived from an EMBL/GenBank/DDBJ whole genome shotgun (WGS) entry which is preliminary data.</text>
</comment>
<keyword evidence="3" id="KW-1185">Reference proteome</keyword>
<protein>
    <submittedName>
        <fullName evidence="2">Uncharacterized protein</fullName>
    </submittedName>
</protein>
<feature type="region of interest" description="Disordered" evidence="1">
    <location>
        <begin position="69"/>
        <end position="118"/>
    </location>
</feature>
<organism evidence="2 3">
    <name type="scientific">Handroanthus impetiginosus</name>
    <dbReference type="NCBI Taxonomy" id="429701"/>
    <lineage>
        <taxon>Eukaryota</taxon>
        <taxon>Viridiplantae</taxon>
        <taxon>Streptophyta</taxon>
        <taxon>Embryophyta</taxon>
        <taxon>Tracheophyta</taxon>
        <taxon>Spermatophyta</taxon>
        <taxon>Magnoliopsida</taxon>
        <taxon>eudicotyledons</taxon>
        <taxon>Gunneridae</taxon>
        <taxon>Pentapetalae</taxon>
        <taxon>asterids</taxon>
        <taxon>lamiids</taxon>
        <taxon>Lamiales</taxon>
        <taxon>Bignoniaceae</taxon>
        <taxon>Crescentiina</taxon>
        <taxon>Tabebuia alliance</taxon>
        <taxon>Handroanthus</taxon>
    </lineage>
</organism>
<dbReference type="EMBL" id="NKXS01006695">
    <property type="protein sequence ID" value="PIN00905.1"/>
    <property type="molecule type" value="Genomic_DNA"/>
</dbReference>
<dbReference type="STRING" id="429701.A0A2G9G6Z6"/>
<evidence type="ECO:0000313" key="3">
    <source>
        <dbReference type="Proteomes" id="UP000231279"/>
    </source>
</evidence>
<name>A0A2G9G6Z6_9LAMI</name>
<reference evidence="3" key="1">
    <citation type="journal article" date="2018" name="Gigascience">
        <title>Genome assembly of the Pink Ipe (Handroanthus impetiginosus, Bignoniaceae), a highly valued, ecologically keystone Neotropical timber forest tree.</title>
        <authorList>
            <person name="Silva-Junior O.B."/>
            <person name="Grattapaglia D."/>
            <person name="Novaes E."/>
            <person name="Collevatti R.G."/>
        </authorList>
    </citation>
    <scope>NUCLEOTIDE SEQUENCE [LARGE SCALE GENOMIC DNA]</scope>
    <source>
        <strain evidence="3">cv. UFG-1</strain>
    </source>
</reference>
<dbReference type="Proteomes" id="UP000231279">
    <property type="component" value="Unassembled WGS sequence"/>
</dbReference>
<accession>A0A2G9G6Z6</accession>
<evidence type="ECO:0000256" key="1">
    <source>
        <dbReference type="SAM" id="MobiDB-lite"/>
    </source>
</evidence>
<proteinExistence type="predicted"/>
<gene>
    <name evidence="2" type="ORF">CDL12_26591</name>
</gene>
<dbReference type="Pfam" id="PF14223">
    <property type="entry name" value="Retrotran_gag_2"/>
    <property type="match status" value="1"/>
</dbReference>
<dbReference type="AlphaFoldDB" id="A0A2G9G6Z6"/>
<evidence type="ECO:0000313" key="2">
    <source>
        <dbReference type="EMBL" id="PIN00905.1"/>
    </source>
</evidence>
<feature type="compositionally biased region" description="Basic and acidic residues" evidence="1">
    <location>
        <begin position="108"/>
        <end position="118"/>
    </location>
</feature>
<feature type="compositionally biased region" description="Basic residues" evidence="1">
    <location>
        <begin position="75"/>
        <end position="89"/>
    </location>
</feature>
<dbReference type="OrthoDB" id="904370at2759"/>
<sequence length="118" mass="13182">MISLIEKLGKLDVVMDNDLYIDLILQSLPSSFDQFIMNFNMRKLDVTVNKLVNVLVTAKSTMKKDKTVLVASTSKAHKDKMEKKKKKSSSSKGKQVPKPSGGIKKKANTKEDKCIYCG</sequence>